<evidence type="ECO:0000256" key="14">
    <source>
        <dbReference type="ARBA" id="ARBA00022990"/>
    </source>
</evidence>
<evidence type="ECO:0000256" key="8">
    <source>
        <dbReference type="ARBA" id="ARBA00022490"/>
    </source>
</evidence>
<feature type="compositionally biased region" description="Basic and acidic residues" evidence="19">
    <location>
        <begin position="1"/>
        <end position="26"/>
    </location>
</feature>
<dbReference type="GO" id="GO:0005829">
    <property type="term" value="C:cytosol"/>
    <property type="evidence" value="ECO:0007669"/>
    <property type="project" value="UniProtKB-SubCell"/>
</dbReference>
<keyword evidence="11 18" id="KW-0493">Microtubule</keyword>
<dbReference type="AlphaFoldDB" id="A0A7J7T6U1"/>
<evidence type="ECO:0000256" key="1">
    <source>
        <dbReference type="ARBA" id="ARBA00004245"/>
    </source>
</evidence>
<dbReference type="GO" id="GO:0005886">
    <property type="term" value="C:plasma membrane"/>
    <property type="evidence" value="ECO:0007669"/>
    <property type="project" value="UniProtKB-SubCell"/>
</dbReference>
<evidence type="ECO:0000256" key="9">
    <source>
        <dbReference type="ARBA" id="ARBA00022499"/>
    </source>
</evidence>
<dbReference type="PANTHER" id="PTHR11501:SF14">
    <property type="entry name" value="MICROTUBULE-ASSOCIATED PROTEIN TAU"/>
    <property type="match status" value="1"/>
</dbReference>
<dbReference type="GO" id="GO:0031175">
    <property type="term" value="P:neuron projection development"/>
    <property type="evidence" value="ECO:0007669"/>
    <property type="project" value="TreeGrafter"/>
</dbReference>
<dbReference type="GO" id="GO:0030425">
    <property type="term" value="C:dendrite"/>
    <property type="evidence" value="ECO:0007669"/>
    <property type="project" value="UniProtKB-SubCell"/>
</dbReference>
<evidence type="ECO:0000256" key="15">
    <source>
        <dbReference type="ARBA" id="ARBA00023136"/>
    </source>
</evidence>
<dbReference type="PROSITE" id="PS51491">
    <property type="entry name" value="TAU_MAP_2"/>
    <property type="match status" value="4"/>
</dbReference>
<comment type="subcellular location">
    <subcellularLocation>
        <location evidence="3">Cell membrane</location>
        <topology evidence="3">Peripheral membrane protein</topology>
        <orientation evidence="3">Cytoplasmic side</orientation>
    </subcellularLocation>
    <subcellularLocation>
        <location evidence="4">Cell projection</location>
        <location evidence="4">Axon</location>
    </subcellularLocation>
    <subcellularLocation>
        <location evidence="2">Cell projection</location>
        <location evidence="2">Dendrite</location>
    </subcellularLocation>
    <subcellularLocation>
        <location evidence="1 18">Cytoplasm</location>
        <location evidence="1 18">Cytoskeleton</location>
    </subcellularLocation>
    <subcellularLocation>
        <location evidence="5">Cytoplasm</location>
        <location evidence="5">Cytosol</location>
    </subcellularLocation>
</comment>
<dbReference type="GO" id="GO:0005874">
    <property type="term" value="C:microtubule"/>
    <property type="evidence" value="ECO:0007669"/>
    <property type="project" value="UniProtKB-KW"/>
</dbReference>
<dbReference type="EMBL" id="JABWUV010000017">
    <property type="protein sequence ID" value="KAF6296245.1"/>
    <property type="molecule type" value="Genomic_DNA"/>
</dbReference>
<evidence type="ECO:0000256" key="17">
    <source>
        <dbReference type="ARBA" id="ARBA00023273"/>
    </source>
</evidence>
<evidence type="ECO:0000256" key="18">
    <source>
        <dbReference type="RuleBase" id="RU000686"/>
    </source>
</evidence>
<keyword evidence="10" id="KW-0597">Phosphoprotein</keyword>
<dbReference type="InterPro" id="IPR027324">
    <property type="entry name" value="MAP2/MAP4/Tau"/>
</dbReference>
<gene>
    <name evidence="20" type="ORF">mMyoMyo1_012779</name>
</gene>
<feature type="compositionally biased region" description="Basic and acidic residues" evidence="19">
    <location>
        <begin position="36"/>
        <end position="63"/>
    </location>
</feature>
<dbReference type="VEuPathDB" id="HostDB:GeneID_118671627"/>
<accession>A0A7J7T6U1</accession>
<evidence type="ECO:0000256" key="13">
    <source>
        <dbReference type="ARBA" id="ARBA00022843"/>
    </source>
</evidence>
<keyword evidence="16 18" id="KW-0206">Cytoskeleton</keyword>
<evidence type="ECO:0000256" key="4">
    <source>
        <dbReference type="ARBA" id="ARBA00004489"/>
    </source>
</evidence>
<evidence type="ECO:0000256" key="16">
    <source>
        <dbReference type="ARBA" id="ARBA00023212"/>
    </source>
</evidence>
<keyword evidence="7" id="KW-0488">Methylation</keyword>
<dbReference type="GO" id="GO:0000226">
    <property type="term" value="P:microtubule cytoskeleton organization"/>
    <property type="evidence" value="ECO:0007669"/>
    <property type="project" value="TreeGrafter"/>
</dbReference>
<dbReference type="InterPro" id="IPR001084">
    <property type="entry name" value="MAP_tubulin-bd_rpt"/>
</dbReference>
<evidence type="ECO:0000256" key="7">
    <source>
        <dbReference type="ARBA" id="ARBA00022481"/>
    </source>
</evidence>
<evidence type="ECO:0000256" key="2">
    <source>
        <dbReference type="ARBA" id="ARBA00004279"/>
    </source>
</evidence>
<keyword evidence="6" id="KW-1003">Cell membrane</keyword>
<keyword evidence="21" id="KW-1185">Reference proteome</keyword>
<comment type="caution">
    <text evidence="20">The sequence shown here is derived from an EMBL/GenBank/DDBJ whole genome shotgun (WGS) entry which is preliminary data.</text>
</comment>
<keyword evidence="14" id="KW-0007">Acetylation</keyword>
<dbReference type="PRINTS" id="PR01261">
    <property type="entry name" value="TAUPROTEIN"/>
</dbReference>
<feature type="compositionally biased region" description="Basic and acidic residues" evidence="19">
    <location>
        <begin position="128"/>
        <end position="144"/>
    </location>
</feature>
<evidence type="ECO:0000313" key="20">
    <source>
        <dbReference type="EMBL" id="KAF6296245.1"/>
    </source>
</evidence>
<proteinExistence type="predicted"/>
<dbReference type="Pfam" id="PF00418">
    <property type="entry name" value="Tubulin-binding"/>
    <property type="match status" value="4"/>
</dbReference>
<keyword evidence="17" id="KW-0966">Cell projection</keyword>
<dbReference type="InterPro" id="IPR002955">
    <property type="entry name" value="Tau"/>
</dbReference>
<keyword evidence="8 18" id="KW-0963">Cytoplasm</keyword>
<keyword evidence="12" id="KW-0677">Repeat</keyword>
<evidence type="ECO:0000256" key="10">
    <source>
        <dbReference type="ARBA" id="ARBA00022553"/>
    </source>
</evidence>
<evidence type="ECO:0000256" key="12">
    <source>
        <dbReference type="ARBA" id="ARBA00022737"/>
    </source>
</evidence>
<organism evidence="20 21">
    <name type="scientific">Myotis myotis</name>
    <name type="common">Greater mouse-eared bat</name>
    <name type="synonym">Vespertilio myotis</name>
    <dbReference type="NCBI Taxonomy" id="51298"/>
    <lineage>
        <taxon>Eukaryota</taxon>
        <taxon>Metazoa</taxon>
        <taxon>Chordata</taxon>
        <taxon>Craniata</taxon>
        <taxon>Vertebrata</taxon>
        <taxon>Euteleostomi</taxon>
        <taxon>Mammalia</taxon>
        <taxon>Eutheria</taxon>
        <taxon>Laurasiatheria</taxon>
        <taxon>Chiroptera</taxon>
        <taxon>Yangochiroptera</taxon>
        <taxon>Vespertilionidae</taxon>
        <taxon>Myotis</taxon>
    </lineage>
</organism>
<name>A0A7J7T6U1_MYOMY</name>
<evidence type="ECO:0000313" key="21">
    <source>
        <dbReference type="Proteomes" id="UP000527355"/>
    </source>
</evidence>
<dbReference type="PANTHER" id="PTHR11501">
    <property type="entry name" value="MICROTUBULE-ASSOCIATED PROTEIN"/>
    <property type="match status" value="1"/>
</dbReference>
<keyword evidence="13" id="KW-0832">Ubl conjugation</keyword>
<evidence type="ECO:0000256" key="5">
    <source>
        <dbReference type="ARBA" id="ARBA00004514"/>
    </source>
</evidence>
<evidence type="ECO:0000256" key="19">
    <source>
        <dbReference type="SAM" id="MobiDB-lite"/>
    </source>
</evidence>
<evidence type="ECO:0000256" key="6">
    <source>
        <dbReference type="ARBA" id="ARBA00022475"/>
    </source>
</evidence>
<dbReference type="PROSITE" id="PS00229">
    <property type="entry name" value="TAU_MAP_1"/>
    <property type="match status" value="2"/>
</dbReference>
<reference evidence="20 21" key="1">
    <citation type="journal article" date="2020" name="Nature">
        <title>Six reference-quality genomes reveal evolution of bat adaptations.</title>
        <authorList>
            <person name="Jebb D."/>
            <person name="Huang Z."/>
            <person name="Pippel M."/>
            <person name="Hughes G.M."/>
            <person name="Lavrichenko K."/>
            <person name="Devanna P."/>
            <person name="Winkler S."/>
            <person name="Jermiin L.S."/>
            <person name="Skirmuntt E.C."/>
            <person name="Katzourakis A."/>
            <person name="Burkitt-Gray L."/>
            <person name="Ray D.A."/>
            <person name="Sullivan K.A.M."/>
            <person name="Roscito J.G."/>
            <person name="Kirilenko B.M."/>
            <person name="Davalos L.M."/>
            <person name="Corthals A.P."/>
            <person name="Power M.L."/>
            <person name="Jones G."/>
            <person name="Ransome R.D."/>
            <person name="Dechmann D.K.N."/>
            <person name="Locatelli A.G."/>
            <person name="Puechmaille S.J."/>
            <person name="Fedrigo O."/>
            <person name="Jarvis E.D."/>
            <person name="Hiller M."/>
            <person name="Vernes S.C."/>
            <person name="Myers E.W."/>
            <person name="Teeling E.C."/>
        </authorList>
    </citation>
    <scope>NUCLEOTIDE SEQUENCE [LARGE SCALE GENOMIC DNA]</scope>
    <source>
        <strain evidence="20">MMyoMyo1</strain>
        <tissue evidence="20">Flight muscle</tissue>
    </source>
</reference>
<feature type="region of interest" description="Disordered" evidence="19">
    <location>
        <begin position="1"/>
        <end position="271"/>
    </location>
</feature>
<keyword evidence="15" id="KW-0472">Membrane</keyword>
<dbReference type="GO" id="GO:0008017">
    <property type="term" value="F:microtubule binding"/>
    <property type="evidence" value="ECO:0007669"/>
    <property type="project" value="InterPro"/>
</dbReference>
<sequence>MTEPRQEFNMMDDHAGTYGLGDRKDLPSQGSYTLLQDHEGDGDHGLKEPPLRTPTGDRSETADAKSTPTAKDVTAPLVDEGGPGKQAAAQPHMEIPEGTTAEEAGIGDTPNLEDQAAGHVTQARMVSKGKDGAGTDDKKTKGADTKTGTKIATPRGAAPPGQKGPANATRIPAKTTPSPKTPPGESGKSGDRSGYSSPGSPGTPGSRSRTPSLPTPPTREPKKVAVVRTPPKSPSSAKSRLQTAPVPMPDLKNVRSKIGSTENLKHQPGGGKVQIINKKLDLSNVQSKCGSKDNIKHVPGGGSVQIVYKPVDLSKVTSKCGSLGNIHHKPGGGQVEVKSEKLDFKDRVQSKIGSLDNITHVPGGGNKKIETHKLTFRENAKAKTDHGAEIVYKSPVVSGDTSPRHLSNVSSTGSIDMVDSPQLATLADEVSASLAKQGL</sequence>
<dbReference type="GO" id="GO:0030424">
    <property type="term" value="C:axon"/>
    <property type="evidence" value="ECO:0007669"/>
    <property type="project" value="UniProtKB-SubCell"/>
</dbReference>
<keyword evidence="9" id="KW-1017">Isopeptide bond</keyword>
<evidence type="ECO:0000256" key="3">
    <source>
        <dbReference type="ARBA" id="ARBA00004413"/>
    </source>
</evidence>
<dbReference type="Proteomes" id="UP000527355">
    <property type="component" value="Unassembled WGS sequence"/>
</dbReference>
<protein>
    <recommendedName>
        <fullName evidence="18">Microtubule-associated protein</fullName>
    </recommendedName>
</protein>
<evidence type="ECO:0000256" key="11">
    <source>
        <dbReference type="ARBA" id="ARBA00022701"/>
    </source>
</evidence>
<feature type="compositionally biased region" description="Low complexity" evidence="19">
    <location>
        <begin position="174"/>
        <end position="212"/>
    </location>
</feature>